<evidence type="ECO:0000313" key="2">
    <source>
        <dbReference type="EMBL" id="AXK41601.1"/>
    </source>
</evidence>
<dbReference type="GO" id="GO:0016020">
    <property type="term" value="C:membrane"/>
    <property type="evidence" value="ECO:0007669"/>
    <property type="project" value="InterPro"/>
</dbReference>
<dbReference type="KEGG" id="err:DVR09_04005"/>
<accession>A0A345YCE9</accession>
<dbReference type="EMBL" id="CP031357">
    <property type="protein sequence ID" value="AXK41601.1"/>
    <property type="molecule type" value="Genomic_DNA"/>
</dbReference>
<dbReference type="PANTHER" id="PTHR47755">
    <property type="entry name" value="CELL DIVISION PROTEIN FTSX"/>
    <property type="match status" value="1"/>
</dbReference>
<evidence type="ECO:0000256" key="1">
    <source>
        <dbReference type="SAM" id="Phobius"/>
    </source>
</evidence>
<sequence length="310" mass="32149">MKKPPVVTRAVERGLSPFRGRRAAHLLPQARLGGPMPWVIAIMVALVVLAAGGGLALGNLADRARGELAGSATVQIVEADPALRAQQAQAAAAILAQDSAVASLSVVPQETVAQLLEPWLGTDDPEQTVPLPALIDMRLRDGADAATLDRLRSLLVDQAPSARIDTQAQWLAPVLSALSSLGWMALGLIALLAFTGAAAVWLAARNALGANRETIEIVHLLGGNDDQIARIFQRSIFADALVGGVLGLVVGAMAVWLMGAQFAALDSGLVSGGGLETSDWLVLALVPVGAVVLAVYTARLTVLASLRKML</sequence>
<dbReference type="OrthoDB" id="8478373at2"/>
<keyword evidence="1" id="KW-1133">Transmembrane helix</keyword>
<protein>
    <submittedName>
        <fullName evidence="2">Cell division protein</fullName>
    </submittedName>
</protein>
<name>A0A345YCE9_9SPHN</name>
<dbReference type="AlphaFoldDB" id="A0A345YCE9"/>
<keyword evidence="2" id="KW-0132">Cell division</keyword>
<evidence type="ECO:0000313" key="3">
    <source>
        <dbReference type="Proteomes" id="UP000254508"/>
    </source>
</evidence>
<feature type="transmembrane region" description="Helical" evidence="1">
    <location>
        <begin position="236"/>
        <end position="260"/>
    </location>
</feature>
<feature type="transmembrane region" description="Helical" evidence="1">
    <location>
        <begin position="280"/>
        <end position="302"/>
    </location>
</feature>
<dbReference type="RefSeq" id="WP_115415788.1">
    <property type="nucleotide sequence ID" value="NZ_CP031357.1"/>
</dbReference>
<dbReference type="InterPro" id="IPR004513">
    <property type="entry name" value="FtsX"/>
</dbReference>
<dbReference type="GO" id="GO:0032153">
    <property type="term" value="C:cell division site"/>
    <property type="evidence" value="ECO:0007669"/>
    <property type="project" value="TreeGrafter"/>
</dbReference>
<keyword evidence="3" id="KW-1185">Reference proteome</keyword>
<keyword evidence="2" id="KW-0131">Cell cycle</keyword>
<dbReference type="Proteomes" id="UP000254508">
    <property type="component" value="Chromosome"/>
</dbReference>
<dbReference type="PANTHER" id="PTHR47755:SF1">
    <property type="entry name" value="CELL DIVISION PROTEIN FTSX"/>
    <property type="match status" value="1"/>
</dbReference>
<organism evidence="2 3">
    <name type="scientific">Erythrobacter aureus</name>
    <dbReference type="NCBI Taxonomy" id="2182384"/>
    <lineage>
        <taxon>Bacteria</taxon>
        <taxon>Pseudomonadati</taxon>
        <taxon>Pseudomonadota</taxon>
        <taxon>Alphaproteobacteria</taxon>
        <taxon>Sphingomonadales</taxon>
        <taxon>Erythrobacteraceae</taxon>
        <taxon>Erythrobacter/Porphyrobacter group</taxon>
        <taxon>Erythrobacter</taxon>
    </lineage>
</organism>
<proteinExistence type="predicted"/>
<dbReference type="GO" id="GO:0051301">
    <property type="term" value="P:cell division"/>
    <property type="evidence" value="ECO:0007669"/>
    <property type="project" value="UniProtKB-KW"/>
</dbReference>
<keyword evidence="1" id="KW-0812">Transmembrane</keyword>
<reference evidence="3" key="1">
    <citation type="submission" date="2018-07" db="EMBL/GenBank/DDBJ databases">
        <title>Genome sequence of Erythrobacter strain YH-07, an antagonistic bacterium isolated from Yellow Sea.</title>
        <authorList>
            <person name="Tang T."/>
            <person name="Liu Q."/>
            <person name="Sun X."/>
        </authorList>
    </citation>
    <scope>NUCLEOTIDE SEQUENCE [LARGE SCALE GENOMIC DNA]</scope>
    <source>
        <strain evidence="3">YH-07</strain>
    </source>
</reference>
<keyword evidence="1" id="KW-0472">Membrane</keyword>
<feature type="transmembrane region" description="Helical" evidence="1">
    <location>
        <begin position="38"/>
        <end position="58"/>
    </location>
</feature>
<gene>
    <name evidence="2" type="ORF">DVR09_04005</name>
</gene>
<feature type="transmembrane region" description="Helical" evidence="1">
    <location>
        <begin position="181"/>
        <end position="204"/>
    </location>
</feature>